<feature type="region of interest" description="Disordered" evidence="1">
    <location>
        <begin position="1"/>
        <end position="28"/>
    </location>
</feature>
<proteinExistence type="predicted"/>
<dbReference type="AlphaFoldDB" id="A0A450U8D5"/>
<accession>A0A450U8D5</accession>
<gene>
    <name evidence="2" type="ORF">BECKLFY1418B_GA0070995_100937</name>
</gene>
<feature type="compositionally biased region" description="Basic and acidic residues" evidence="1">
    <location>
        <begin position="9"/>
        <end position="25"/>
    </location>
</feature>
<evidence type="ECO:0000313" key="2">
    <source>
        <dbReference type="EMBL" id="VFJ88186.1"/>
    </source>
</evidence>
<name>A0A450U8D5_9GAMM</name>
<dbReference type="EMBL" id="CAADFF010000009">
    <property type="protein sequence ID" value="VFJ88186.1"/>
    <property type="molecule type" value="Genomic_DNA"/>
</dbReference>
<evidence type="ECO:0000256" key="1">
    <source>
        <dbReference type="SAM" id="MobiDB-lite"/>
    </source>
</evidence>
<organism evidence="2">
    <name type="scientific">Candidatus Kentrum sp. LFY</name>
    <dbReference type="NCBI Taxonomy" id="2126342"/>
    <lineage>
        <taxon>Bacteria</taxon>
        <taxon>Pseudomonadati</taxon>
        <taxon>Pseudomonadota</taxon>
        <taxon>Gammaproteobacteria</taxon>
        <taxon>Candidatus Kentrum</taxon>
    </lineage>
</organism>
<protein>
    <submittedName>
        <fullName evidence="2">Uncharacterized protein</fullName>
    </submittedName>
</protein>
<sequence>MRKAQHAIEAAESRHRERALRDRFSSPDSSHALLKPLTAYNDFAKRFNCQVYPPERLYWKQDLALDNCVALRIHGLTSTLLSGAGGDDDTRVDLYLSPLRCSIRWTQWAGA</sequence>
<reference evidence="2" key="1">
    <citation type="submission" date="2019-02" db="EMBL/GenBank/DDBJ databases">
        <authorList>
            <person name="Gruber-Vodicka R. H."/>
            <person name="Seah K. B. B."/>
        </authorList>
    </citation>
    <scope>NUCLEOTIDE SEQUENCE</scope>
    <source>
        <strain evidence="2">BECK_M7</strain>
    </source>
</reference>